<organism evidence="1 2">
    <name type="scientific">Chitinophaga skermanii</name>
    <dbReference type="NCBI Taxonomy" id="331697"/>
    <lineage>
        <taxon>Bacteria</taxon>
        <taxon>Pseudomonadati</taxon>
        <taxon>Bacteroidota</taxon>
        <taxon>Chitinophagia</taxon>
        <taxon>Chitinophagales</taxon>
        <taxon>Chitinophagaceae</taxon>
        <taxon>Chitinophaga</taxon>
    </lineage>
</organism>
<keyword evidence="2" id="KW-1185">Reference proteome</keyword>
<comment type="caution">
    <text evidence="1">The sequence shown here is derived from an EMBL/GenBank/DDBJ whole genome shotgun (WGS) entry which is preliminary data.</text>
</comment>
<accession>A0A327Q5Z1</accession>
<name>A0A327Q5Z1_9BACT</name>
<dbReference type="RefSeq" id="WP_158538706.1">
    <property type="nucleotide sequence ID" value="NZ_QLLL01000009.1"/>
</dbReference>
<dbReference type="Proteomes" id="UP000249547">
    <property type="component" value="Unassembled WGS sequence"/>
</dbReference>
<proteinExistence type="predicted"/>
<evidence type="ECO:0000313" key="1">
    <source>
        <dbReference type="EMBL" id="RAI99868.1"/>
    </source>
</evidence>
<reference evidence="1 2" key="1">
    <citation type="submission" date="2018-06" db="EMBL/GenBank/DDBJ databases">
        <title>Genomic Encyclopedia of Archaeal and Bacterial Type Strains, Phase II (KMG-II): from individual species to whole genera.</title>
        <authorList>
            <person name="Goeker M."/>
        </authorList>
    </citation>
    <scope>NUCLEOTIDE SEQUENCE [LARGE SCALE GENOMIC DNA]</scope>
    <source>
        <strain evidence="1 2">DSM 23857</strain>
    </source>
</reference>
<sequence length="51" mass="5659">MGKAIKHIKSPGSPKNNPFTKALADKKRIADALCKNMPLKNLKDIKFVKPL</sequence>
<dbReference type="AlphaFoldDB" id="A0A327Q5Z1"/>
<dbReference type="EMBL" id="QLLL01000009">
    <property type="protein sequence ID" value="RAI99868.1"/>
    <property type="molecule type" value="Genomic_DNA"/>
</dbReference>
<protein>
    <submittedName>
        <fullName evidence="1">Uncharacterized protein</fullName>
    </submittedName>
</protein>
<evidence type="ECO:0000313" key="2">
    <source>
        <dbReference type="Proteomes" id="UP000249547"/>
    </source>
</evidence>
<gene>
    <name evidence="1" type="ORF">LX64_04422</name>
</gene>